<proteinExistence type="predicted"/>
<reference evidence="1 2" key="1">
    <citation type="submission" date="2024-01" db="EMBL/GenBank/DDBJ databases">
        <title>Genome assemblies of Stephania.</title>
        <authorList>
            <person name="Yang L."/>
        </authorList>
    </citation>
    <scope>NUCLEOTIDE SEQUENCE [LARGE SCALE GENOMIC DNA]</scope>
    <source>
        <strain evidence="1">QJT</strain>
        <tissue evidence="1">Leaf</tissue>
    </source>
</reference>
<protein>
    <submittedName>
        <fullName evidence="1">Uncharacterized protein</fullName>
    </submittedName>
</protein>
<dbReference type="Proteomes" id="UP001417504">
    <property type="component" value="Unassembled WGS sequence"/>
</dbReference>
<comment type="caution">
    <text evidence="1">The sequence shown here is derived from an EMBL/GenBank/DDBJ whole genome shotgun (WGS) entry which is preliminary data.</text>
</comment>
<dbReference type="EMBL" id="JBBNAE010000001">
    <property type="protein sequence ID" value="KAK9153990.1"/>
    <property type="molecule type" value="Genomic_DNA"/>
</dbReference>
<evidence type="ECO:0000313" key="1">
    <source>
        <dbReference type="EMBL" id="KAK9153990.1"/>
    </source>
</evidence>
<keyword evidence="2" id="KW-1185">Reference proteome</keyword>
<dbReference type="AlphaFoldDB" id="A0AAP0KMK0"/>
<gene>
    <name evidence="1" type="ORF">Sjap_001470</name>
</gene>
<evidence type="ECO:0000313" key="2">
    <source>
        <dbReference type="Proteomes" id="UP001417504"/>
    </source>
</evidence>
<sequence length="51" mass="5752">MFSTPLCSGFLRLHALVVPFIRLLPSFERLLFPLMGCCPSHEDVVSSFKVL</sequence>
<name>A0AAP0KMK0_9MAGN</name>
<organism evidence="1 2">
    <name type="scientific">Stephania japonica</name>
    <dbReference type="NCBI Taxonomy" id="461633"/>
    <lineage>
        <taxon>Eukaryota</taxon>
        <taxon>Viridiplantae</taxon>
        <taxon>Streptophyta</taxon>
        <taxon>Embryophyta</taxon>
        <taxon>Tracheophyta</taxon>
        <taxon>Spermatophyta</taxon>
        <taxon>Magnoliopsida</taxon>
        <taxon>Ranunculales</taxon>
        <taxon>Menispermaceae</taxon>
        <taxon>Menispermoideae</taxon>
        <taxon>Cissampelideae</taxon>
        <taxon>Stephania</taxon>
    </lineage>
</organism>
<accession>A0AAP0KMK0</accession>